<accession>A0A396GZB8</accession>
<proteinExistence type="predicted"/>
<keyword evidence="5" id="KW-0547">Nucleotide-binding</keyword>
<keyword evidence="1" id="KW-0540">Nuclease</keyword>
<dbReference type="AlphaFoldDB" id="A0A396GZB8"/>
<dbReference type="Gene3D" id="3.30.420.10">
    <property type="entry name" value="Ribonuclease H-like superfamily/Ribonuclease H"/>
    <property type="match status" value="1"/>
</dbReference>
<evidence type="ECO:0000313" key="5">
    <source>
        <dbReference type="EMBL" id="RHN46360.1"/>
    </source>
</evidence>
<dbReference type="PANTHER" id="PTHR13620">
    <property type="entry name" value="3-5 EXONUCLEASE"/>
    <property type="match status" value="1"/>
</dbReference>
<feature type="domain" description="3'-5' exonuclease" evidence="4">
    <location>
        <begin position="85"/>
        <end position="209"/>
    </location>
</feature>
<keyword evidence="5" id="KW-0347">Helicase</keyword>
<feature type="region of interest" description="Disordered" evidence="3">
    <location>
        <begin position="1"/>
        <end position="28"/>
    </location>
</feature>
<dbReference type="CDD" id="cd06141">
    <property type="entry name" value="WRN_exo"/>
    <property type="match status" value="1"/>
</dbReference>
<dbReference type="Pfam" id="PF01612">
    <property type="entry name" value="DNA_pol_A_exo1"/>
    <property type="match status" value="1"/>
</dbReference>
<evidence type="ECO:0000256" key="3">
    <source>
        <dbReference type="SAM" id="MobiDB-lite"/>
    </source>
</evidence>
<name>A0A396GZB8_MEDTR</name>
<dbReference type="GO" id="GO:0008408">
    <property type="term" value="F:3'-5' exonuclease activity"/>
    <property type="evidence" value="ECO:0007669"/>
    <property type="project" value="InterPro"/>
</dbReference>
<feature type="compositionally biased region" description="Pro residues" evidence="3">
    <location>
        <begin position="15"/>
        <end position="28"/>
    </location>
</feature>
<dbReference type="SUPFAM" id="SSF53098">
    <property type="entry name" value="Ribonuclease H-like"/>
    <property type="match status" value="1"/>
</dbReference>
<dbReference type="InterPro" id="IPR051132">
    <property type="entry name" value="3-5_Exonuclease_domain"/>
</dbReference>
<dbReference type="GO" id="GO:0003678">
    <property type="term" value="F:DNA helicase activity"/>
    <property type="evidence" value="ECO:0007669"/>
    <property type="project" value="UniProtKB-EC"/>
</dbReference>
<dbReference type="GO" id="GO:0003676">
    <property type="term" value="F:nucleic acid binding"/>
    <property type="evidence" value="ECO:0007669"/>
    <property type="project" value="InterPro"/>
</dbReference>
<organism evidence="5">
    <name type="scientific">Medicago truncatula</name>
    <name type="common">Barrel medic</name>
    <name type="synonym">Medicago tribuloides</name>
    <dbReference type="NCBI Taxonomy" id="3880"/>
    <lineage>
        <taxon>Eukaryota</taxon>
        <taxon>Viridiplantae</taxon>
        <taxon>Streptophyta</taxon>
        <taxon>Embryophyta</taxon>
        <taxon>Tracheophyta</taxon>
        <taxon>Spermatophyta</taxon>
        <taxon>Magnoliopsida</taxon>
        <taxon>eudicotyledons</taxon>
        <taxon>Gunneridae</taxon>
        <taxon>Pentapetalae</taxon>
        <taxon>rosids</taxon>
        <taxon>fabids</taxon>
        <taxon>Fabales</taxon>
        <taxon>Fabaceae</taxon>
        <taxon>Papilionoideae</taxon>
        <taxon>50 kb inversion clade</taxon>
        <taxon>NPAAA clade</taxon>
        <taxon>Hologalegina</taxon>
        <taxon>IRL clade</taxon>
        <taxon>Trifolieae</taxon>
        <taxon>Medicago</taxon>
    </lineage>
</organism>
<reference evidence="5" key="1">
    <citation type="journal article" date="2018" name="Nat. Plants">
        <title>Whole-genome landscape of Medicago truncatula symbiotic genes.</title>
        <authorList>
            <person name="Pecrix Y."/>
            <person name="Gamas P."/>
            <person name="Carrere S."/>
        </authorList>
    </citation>
    <scope>NUCLEOTIDE SEQUENCE</scope>
    <source>
        <tissue evidence="5">Leaves</tissue>
    </source>
</reference>
<dbReference type="Proteomes" id="UP000265566">
    <property type="component" value="Chromosome 7"/>
</dbReference>
<dbReference type="InterPro" id="IPR012337">
    <property type="entry name" value="RNaseH-like_sf"/>
</dbReference>
<evidence type="ECO:0000256" key="1">
    <source>
        <dbReference type="ARBA" id="ARBA00022722"/>
    </source>
</evidence>
<sequence length="229" mass="25923">MSAIKRDRNGNPITTPTPNPTPSPPTPTPIKITIIDNNLPHDTHDTYSITFDSTFTIQSLLTSTPSVVDTWLLETLRLHPPFPVLVGLDVEWRPNFKRGQSNPTAVLQLCINNRCLVFQIMHSPFIPVSLLNFLADSNNKFVGVGIKEDVDKLMKDYNITVSNYVDLRNLAAEVMDDHEMLKTGIKSLTQKVIGKTLVKPKKVSMSRWDYPWLNVDQCWLIAKDDMTHI</sequence>
<dbReference type="GO" id="GO:0006139">
    <property type="term" value="P:nucleobase-containing compound metabolic process"/>
    <property type="evidence" value="ECO:0007669"/>
    <property type="project" value="InterPro"/>
</dbReference>
<evidence type="ECO:0000259" key="4">
    <source>
        <dbReference type="Pfam" id="PF01612"/>
    </source>
</evidence>
<dbReference type="PANTHER" id="PTHR13620:SF105">
    <property type="entry name" value="OS01G0737700 PROTEIN"/>
    <property type="match status" value="1"/>
</dbReference>
<protein>
    <submittedName>
        <fullName evidence="5">Putative DNA helicase</fullName>
        <ecNumber evidence="5">3.6.4.12</ecNumber>
    </submittedName>
</protein>
<dbReference type="EC" id="3.6.4.12" evidence="5"/>
<dbReference type="InterPro" id="IPR002562">
    <property type="entry name" value="3'-5'_exonuclease_dom"/>
</dbReference>
<dbReference type="Gramene" id="rna40842">
    <property type="protein sequence ID" value="RHN46360.1"/>
    <property type="gene ID" value="gene40842"/>
</dbReference>
<dbReference type="InterPro" id="IPR036397">
    <property type="entry name" value="RNaseH_sf"/>
</dbReference>
<keyword evidence="2 5" id="KW-0378">Hydrolase</keyword>
<dbReference type="EMBL" id="PSQE01000007">
    <property type="protein sequence ID" value="RHN46360.1"/>
    <property type="molecule type" value="Genomic_DNA"/>
</dbReference>
<gene>
    <name evidence="5" type="ORF">MtrunA17_Chr7g0241401</name>
</gene>
<keyword evidence="5" id="KW-0067">ATP-binding</keyword>
<evidence type="ECO:0000256" key="2">
    <source>
        <dbReference type="ARBA" id="ARBA00022801"/>
    </source>
</evidence>
<comment type="caution">
    <text evidence="5">The sequence shown here is derived from an EMBL/GenBank/DDBJ whole genome shotgun (WGS) entry which is preliminary data.</text>
</comment>